<evidence type="ECO:0000313" key="2">
    <source>
        <dbReference type="Proteomes" id="UP000014680"/>
    </source>
</evidence>
<dbReference type="RefSeq" id="XP_004255805.1">
    <property type="nucleotide sequence ID" value="XM_004255757.1"/>
</dbReference>
<protein>
    <recommendedName>
        <fullName evidence="3">TLDc domain-containing protein</fullName>
    </recommendedName>
</protein>
<proteinExistence type="predicted"/>
<name>A0A0A1UA65_ENTIV</name>
<dbReference type="KEGG" id="eiv:EIN_164340"/>
<evidence type="ECO:0008006" key="3">
    <source>
        <dbReference type="Google" id="ProtNLM"/>
    </source>
</evidence>
<dbReference type="AlphaFoldDB" id="A0A0A1UA65"/>
<dbReference type="EMBL" id="KB206683">
    <property type="protein sequence ID" value="ELP89034.1"/>
    <property type="molecule type" value="Genomic_DNA"/>
</dbReference>
<keyword evidence="2" id="KW-1185">Reference proteome</keyword>
<reference evidence="1 2" key="1">
    <citation type="submission" date="2012-10" db="EMBL/GenBank/DDBJ databases">
        <authorList>
            <person name="Zafar N."/>
            <person name="Inman J."/>
            <person name="Hall N."/>
            <person name="Lorenzi H."/>
            <person name="Caler E."/>
        </authorList>
    </citation>
    <scope>NUCLEOTIDE SEQUENCE [LARGE SCALE GENOMIC DNA]</scope>
    <source>
        <strain evidence="1 2">IP1</strain>
    </source>
</reference>
<evidence type="ECO:0000313" key="1">
    <source>
        <dbReference type="EMBL" id="ELP89034.1"/>
    </source>
</evidence>
<sequence length="179" mass="21361">MIGQDWNEETFKARLKEWTQLEHFNTLYDSDVDGWEYSNLVSILNKKTNTMALCFSSSGLVFGSFLRNPIIPQFRTIDPNFFIFFLKTPSGLPVPAKFQRTHIDFKDEPCEESFVLGGHYFFDFFSIRLEYESVKNHQQNNLRFNEYTYKFFQGFSTDYFGVKLGQYVNVVRFIFLQWY</sequence>
<accession>A0A0A1UA65</accession>
<dbReference type="VEuPathDB" id="AmoebaDB:EIN_164340"/>
<gene>
    <name evidence="1" type="ORF">EIN_164340</name>
</gene>
<organism evidence="1 2">
    <name type="scientific">Entamoeba invadens IP1</name>
    <dbReference type="NCBI Taxonomy" id="370355"/>
    <lineage>
        <taxon>Eukaryota</taxon>
        <taxon>Amoebozoa</taxon>
        <taxon>Evosea</taxon>
        <taxon>Archamoebae</taxon>
        <taxon>Mastigamoebida</taxon>
        <taxon>Entamoebidae</taxon>
        <taxon>Entamoeba</taxon>
    </lineage>
</organism>
<dbReference type="Proteomes" id="UP000014680">
    <property type="component" value="Unassembled WGS sequence"/>
</dbReference>
<dbReference type="GeneID" id="14888002"/>